<feature type="transmembrane region" description="Helical" evidence="10">
    <location>
        <begin position="29"/>
        <end position="61"/>
    </location>
</feature>
<keyword evidence="8 10" id="KW-1133">Transmembrane helix</keyword>
<proteinExistence type="predicted"/>
<dbReference type="GO" id="GO:0005886">
    <property type="term" value="C:plasma membrane"/>
    <property type="evidence" value="ECO:0007669"/>
    <property type="project" value="TreeGrafter"/>
</dbReference>
<dbReference type="GO" id="GO:0022900">
    <property type="term" value="P:electron transport chain"/>
    <property type="evidence" value="ECO:0007669"/>
    <property type="project" value="InterPro"/>
</dbReference>
<evidence type="ECO:0000256" key="3">
    <source>
        <dbReference type="ARBA" id="ARBA00022630"/>
    </source>
</evidence>
<feature type="transmembrane region" description="Helical" evidence="10">
    <location>
        <begin position="264"/>
        <end position="283"/>
    </location>
</feature>
<dbReference type="PANTHER" id="PTHR30578">
    <property type="entry name" value="ELECTRON TRANSPORT COMPLEX PROTEIN RNFD"/>
    <property type="match status" value="1"/>
</dbReference>
<feature type="transmembrane region" description="Helical" evidence="10">
    <location>
        <begin position="81"/>
        <end position="111"/>
    </location>
</feature>
<dbReference type="InterPro" id="IPR011303">
    <property type="entry name" value="RnfD_bac"/>
</dbReference>
<dbReference type="GO" id="GO:0055085">
    <property type="term" value="P:transmembrane transport"/>
    <property type="evidence" value="ECO:0007669"/>
    <property type="project" value="InterPro"/>
</dbReference>
<evidence type="ECO:0000256" key="1">
    <source>
        <dbReference type="ARBA" id="ARBA00022448"/>
    </source>
</evidence>
<feature type="transmembrane region" description="Helical" evidence="10">
    <location>
        <begin position="236"/>
        <end position="257"/>
    </location>
</feature>
<feature type="transmembrane region" description="Helical" evidence="10">
    <location>
        <begin position="211"/>
        <end position="230"/>
    </location>
</feature>
<feature type="transmembrane region" description="Helical" evidence="10">
    <location>
        <begin position="185"/>
        <end position="204"/>
    </location>
</feature>
<gene>
    <name evidence="11" type="ORF">EPICR_70141</name>
</gene>
<keyword evidence="1" id="KW-0813">Transport</keyword>
<keyword evidence="9 10" id="KW-0472">Membrane</keyword>
<accession>A0A484HP01</accession>
<keyword evidence="4" id="KW-0288">FMN</keyword>
<evidence type="ECO:0000256" key="4">
    <source>
        <dbReference type="ARBA" id="ARBA00022643"/>
    </source>
</evidence>
<evidence type="ECO:0000256" key="5">
    <source>
        <dbReference type="ARBA" id="ARBA00022692"/>
    </source>
</evidence>
<keyword evidence="7" id="KW-0249">Electron transport</keyword>
<keyword evidence="5 10" id="KW-0812">Transmembrane</keyword>
<feature type="transmembrane region" description="Helical" evidence="10">
    <location>
        <begin position="118"/>
        <end position="137"/>
    </location>
</feature>
<evidence type="ECO:0000256" key="7">
    <source>
        <dbReference type="ARBA" id="ARBA00022982"/>
    </source>
</evidence>
<protein>
    <submittedName>
        <fullName evidence="11">Electron transporter RnfD</fullName>
    </submittedName>
</protein>
<evidence type="ECO:0000256" key="10">
    <source>
        <dbReference type="SAM" id="Phobius"/>
    </source>
</evidence>
<evidence type="ECO:0000313" key="11">
    <source>
        <dbReference type="EMBL" id="VEN75298.1"/>
    </source>
</evidence>
<feature type="transmembrane region" description="Helical" evidence="10">
    <location>
        <begin position="289"/>
        <end position="307"/>
    </location>
</feature>
<dbReference type="InterPro" id="IPR004338">
    <property type="entry name" value="NqrB/RnfD"/>
</dbReference>
<keyword evidence="6" id="KW-1278">Translocase</keyword>
<evidence type="ECO:0000256" key="6">
    <source>
        <dbReference type="ARBA" id="ARBA00022967"/>
    </source>
</evidence>
<evidence type="ECO:0000256" key="8">
    <source>
        <dbReference type="ARBA" id="ARBA00022989"/>
    </source>
</evidence>
<sequence length="319" mass="33742">MFNGKKVIVSHAPFSHVGSRISERSLHKIFALLPAVFLGIFFYGAPALGAAALSVSTAVMWESLFNRVAKRPDTVADGDAALIGLLFAALIPATSPWWFVVVGTFIAVVIGKQIFGGIGANPVNPVLLAVAILMVSWKDLLDFDAALLNYDLAFKALEPLKALKGLGVEAAADFSMGDLLMGRQVGGVGATFGLGLIAGGLYLIARGFIRWEIPVSFLAGVFVTALFFNMADPAAYAGPLFHIFTGYTLIGAFFLAAEDASSPVHLIPMLIYGAGAGIMVILIRNIGVYADGVVFAILVFNLINPLLDKIRPKAMGKVI</sequence>
<dbReference type="EMBL" id="CAACVI010000050">
    <property type="protein sequence ID" value="VEN75298.1"/>
    <property type="molecule type" value="Genomic_DNA"/>
</dbReference>
<dbReference type="Pfam" id="PF03116">
    <property type="entry name" value="NQR2_RnfD_RnfE"/>
    <property type="match status" value="1"/>
</dbReference>
<evidence type="ECO:0000256" key="2">
    <source>
        <dbReference type="ARBA" id="ARBA00022553"/>
    </source>
</evidence>
<dbReference type="AlphaFoldDB" id="A0A484HP01"/>
<reference evidence="11" key="1">
    <citation type="submission" date="2019-01" db="EMBL/GenBank/DDBJ databases">
        <authorList>
            <consortium name="Genoscope - CEA"/>
            <person name="William W."/>
        </authorList>
    </citation>
    <scope>NUCLEOTIDE SEQUENCE</scope>
    <source>
        <strain evidence="11">CR-1</strain>
    </source>
</reference>
<evidence type="ECO:0000256" key="9">
    <source>
        <dbReference type="ARBA" id="ARBA00023136"/>
    </source>
</evidence>
<dbReference type="NCBIfam" id="TIGR01946">
    <property type="entry name" value="rnfD"/>
    <property type="match status" value="1"/>
</dbReference>
<keyword evidence="2" id="KW-0597">Phosphoprotein</keyword>
<name>A0A484HP01_9BACT</name>
<dbReference type="PANTHER" id="PTHR30578:SF0">
    <property type="entry name" value="ION-TRANSLOCATING OXIDOREDUCTASE COMPLEX SUBUNIT D"/>
    <property type="match status" value="1"/>
</dbReference>
<keyword evidence="3" id="KW-0285">Flavoprotein</keyword>
<organism evidence="11">
    <name type="scientific">uncultured Desulfobacteraceae bacterium</name>
    <dbReference type="NCBI Taxonomy" id="218296"/>
    <lineage>
        <taxon>Bacteria</taxon>
        <taxon>Pseudomonadati</taxon>
        <taxon>Thermodesulfobacteriota</taxon>
        <taxon>Desulfobacteria</taxon>
        <taxon>Desulfobacterales</taxon>
        <taxon>Desulfobacteraceae</taxon>
        <taxon>environmental samples</taxon>
    </lineage>
</organism>